<sequence>MAQYNREWYSTKSITKHVNAAWEIAMQYDPVQYRMMIHNEYGAAHECRMAPYIAIWHSAIQNGTAHEFSSGTSQFGMTQNNTEWHSTMRIAQHMKAALWHSTIQNGTV</sequence>
<dbReference type="AlphaFoldDB" id="A0A6S7GBJ4"/>
<name>A0A6S7GBJ4_PARCT</name>
<dbReference type="Proteomes" id="UP001152795">
    <property type="component" value="Unassembled WGS sequence"/>
</dbReference>
<organism evidence="1 2">
    <name type="scientific">Paramuricea clavata</name>
    <name type="common">Red gorgonian</name>
    <name type="synonym">Violescent sea-whip</name>
    <dbReference type="NCBI Taxonomy" id="317549"/>
    <lineage>
        <taxon>Eukaryota</taxon>
        <taxon>Metazoa</taxon>
        <taxon>Cnidaria</taxon>
        <taxon>Anthozoa</taxon>
        <taxon>Octocorallia</taxon>
        <taxon>Malacalcyonacea</taxon>
        <taxon>Plexauridae</taxon>
        <taxon>Paramuricea</taxon>
    </lineage>
</organism>
<proteinExistence type="predicted"/>
<gene>
    <name evidence="1" type="ORF">PACLA_8A054896</name>
</gene>
<protein>
    <submittedName>
        <fullName evidence="1">Uncharacterized protein</fullName>
    </submittedName>
</protein>
<keyword evidence="2" id="KW-1185">Reference proteome</keyword>
<dbReference type="EMBL" id="CACRXK020000938">
    <property type="protein sequence ID" value="CAB3985916.1"/>
    <property type="molecule type" value="Genomic_DNA"/>
</dbReference>
<accession>A0A6S7GBJ4</accession>
<comment type="caution">
    <text evidence="1">The sequence shown here is derived from an EMBL/GenBank/DDBJ whole genome shotgun (WGS) entry which is preliminary data.</text>
</comment>
<evidence type="ECO:0000313" key="2">
    <source>
        <dbReference type="Proteomes" id="UP001152795"/>
    </source>
</evidence>
<evidence type="ECO:0000313" key="1">
    <source>
        <dbReference type="EMBL" id="CAB3985916.1"/>
    </source>
</evidence>
<reference evidence="1" key="1">
    <citation type="submission" date="2020-04" db="EMBL/GenBank/DDBJ databases">
        <authorList>
            <person name="Alioto T."/>
            <person name="Alioto T."/>
            <person name="Gomez Garrido J."/>
        </authorList>
    </citation>
    <scope>NUCLEOTIDE SEQUENCE</scope>
    <source>
        <strain evidence="1">A484AB</strain>
    </source>
</reference>